<dbReference type="AlphaFoldDB" id="A0A7G7BIL7"/>
<dbReference type="RefSeq" id="WP_185298717.1">
    <property type="nucleotide sequence ID" value="NZ_CP045702.1"/>
</dbReference>
<organism evidence="3 4">
    <name type="scientific">Streptomyces finlayi</name>
    <dbReference type="NCBI Taxonomy" id="67296"/>
    <lineage>
        <taxon>Bacteria</taxon>
        <taxon>Bacillati</taxon>
        <taxon>Actinomycetota</taxon>
        <taxon>Actinomycetes</taxon>
        <taxon>Kitasatosporales</taxon>
        <taxon>Streptomycetaceae</taxon>
        <taxon>Streptomyces</taxon>
    </lineage>
</organism>
<evidence type="ECO:0000313" key="4">
    <source>
        <dbReference type="Proteomes" id="UP000515307"/>
    </source>
</evidence>
<keyword evidence="1" id="KW-0862">Zinc</keyword>
<name>A0A7G7BIL7_9ACTN</name>
<proteinExistence type="predicted"/>
<dbReference type="Proteomes" id="UP000515307">
    <property type="component" value="Chromosome"/>
</dbReference>
<dbReference type="PANTHER" id="PTHR38133">
    <property type="entry name" value="SLR1429 PROTEIN"/>
    <property type="match status" value="1"/>
</dbReference>
<protein>
    <recommendedName>
        <fullName evidence="2">SWIM-type domain-containing protein</fullName>
    </recommendedName>
</protein>
<dbReference type="InterPro" id="IPR007527">
    <property type="entry name" value="Znf_SWIM"/>
</dbReference>
<dbReference type="PROSITE" id="PS50966">
    <property type="entry name" value="ZF_SWIM"/>
    <property type="match status" value="1"/>
</dbReference>
<keyword evidence="1" id="KW-0479">Metal-binding</keyword>
<evidence type="ECO:0000256" key="1">
    <source>
        <dbReference type="PROSITE-ProRule" id="PRU00325"/>
    </source>
</evidence>
<dbReference type="GO" id="GO:0008270">
    <property type="term" value="F:zinc ion binding"/>
    <property type="evidence" value="ECO:0007669"/>
    <property type="project" value="UniProtKB-KW"/>
</dbReference>
<keyword evidence="1" id="KW-0863">Zinc-finger</keyword>
<evidence type="ECO:0000259" key="2">
    <source>
        <dbReference type="PROSITE" id="PS50966"/>
    </source>
</evidence>
<reference evidence="4" key="1">
    <citation type="submission" date="2019-10" db="EMBL/GenBank/DDBJ databases">
        <title>Antimicrobial potential of Antarctic Bacteria.</title>
        <authorList>
            <person name="Benaud N."/>
            <person name="Edwards R.J."/>
            <person name="Ferrari B.C."/>
        </authorList>
    </citation>
    <scope>NUCLEOTIDE SEQUENCE [LARGE SCALE GENOMIC DNA]</scope>
    <source>
        <strain evidence="4">NBSH44</strain>
    </source>
</reference>
<feature type="domain" description="SWIM-type" evidence="2">
    <location>
        <begin position="136"/>
        <end position="171"/>
    </location>
</feature>
<dbReference type="KEGG" id="sfiy:F0344_11710"/>
<gene>
    <name evidence="3" type="ORF">F0344_11710</name>
</gene>
<sequence>MRRRTGTLALPAPQLARGQREMASSWWGEEWIDSLQTPSTSFGYGFSAGHDSRLARARTYARKGAVGEITVRPGSVAARVKGSRRTPYRCEIHVPELSEAQWDKLFEEWTAAGRELLLELAQGRLGVHAVDAAVRAETDLVPPPDAFVYHCSCPDWGDPCKHAAALSYAFARALDTRAEALLILRGRDLVEAATEISVRHGEREQSAADEAREEAVRAARPTGVPAGEAFTRARARAAEGPAVLPVLPAPLLAPVVGQDKAAAMTPVLLVGESVAPEALHLLAVDAAQRASAVYVWTVDQRDVTDTKAAAGAAQTQAADLLMLDGDPWHDTVRRAAAADGDLPVVSRLLNSSDRARTQLARASVAWRYGGPAALSALDGTLVPPPETEAAARERLLQVRIPGRSGPPRPRRTRGRLQLVGEDVELRWGSDGRWYPYRKERGQWWAAGPPATDADEVLYGALGAE</sequence>
<evidence type="ECO:0000313" key="3">
    <source>
        <dbReference type="EMBL" id="QNE75182.1"/>
    </source>
</evidence>
<keyword evidence="4" id="KW-1185">Reference proteome</keyword>
<dbReference type="EMBL" id="CP045702">
    <property type="protein sequence ID" value="QNE75182.1"/>
    <property type="molecule type" value="Genomic_DNA"/>
</dbReference>
<accession>A0A7G7BIL7</accession>
<dbReference type="Pfam" id="PF04434">
    <property type="entry name" value="SWIM"/>
    <property type="match status" value="1"/>
</dbReference>
<dbReference type="PANTHER" id="PTHR38133:SF1">
    <property type="entry name" value="SLR1429 PROTEIN"/>
    <property type="match status" value="1"/>
</dbReference>